<evidence type="ECO:0000256" key="3">
    <source>
        <dbReference type="ARBA" id="ARBA00022737"/>
    </source>
</evidence>
<dbReference type="PRINTS" id="PR00619">
    <property type="entry name" value="GATAZNFINGER"/>
</dbReference>
<evidence type="ECO:0000256" key="5">
    <source>
        <dbReference type="ARBA" id="ARBA00022833"/>
    </source>
</evidence>
<dbReference type="SUPFAM" id="SSF57716">
    <property type="entry name" value="Glucocorticoid receptor-like (DNA-binding domain)"/>
    <property type="match status" value="2"/>
</dbReference>
<keyword evidence="7" id="KW-0238">DNA-binding</keyword>
<evidence type="ECO:0000256" key="11">
    <source>
        <dbReference type="PROSITE-ProRule" id="PRU00094"/>
    </source>
</evidence>
<dbReference type="AlphaFoldDB" id="A0AAW1IT54"/>
<dbReference type="InterPro" id="IPR000679">
    <property type="entry name" value="Znf_GATA"/>
</dbReference>
<dbReference type="GO" id="GO:0045165">
    <property type="term" value="P:cell fate commitment"/>
    <property type="evidence" value="ECO:0007669"/>
    <property type="project" value="TreeGrafter"/>
</dbReference>
<dbReference type="PROSITE" id="PS00344">
    <property type="entry name" value="GATA_ZN_FINGER_1"/>
    <property type="match status" value="2"/>
</dbReference>
<comment type="subcellular location">
    <subcellularLocation>
        <location evidence="1">Nucleus</location>
    </subcellularLocation>
</comment>
<dbReference type="Proteomes" id="UP001458880">
    <property type="component" value="Unassembled WGS sequence"/>
</dbReference>
<proteinExistence type="predicted"/>
<keyword evidence="10" id="KW-0539">Nucleus</keyword>
<evidence type="ECO:0000256" key="2">
    <source>
        <dbReference type="ARBA" id="ARBA00022723"/>
    </source>
</evidence>
<keyword evidence="9" id="KW-0804">Transcription</keyword>
<dbReference type="Gene3D" id="3.30.50.10">
    <property type="entry name" value="Erythroid Transcription Factor GATA-1, subunit A"/>
    <property type="match status" value="2"/>
</dbReference>
<keyword evidence="6" id="KW-0805">Transcription regulation</keyword>
<keyword evidence="2" id="KW-0479">Metal-binding</keyword>
<dbReference type="PROSITE" id="PS50114">
    <property type="entry name" value="GATA_ZN_FINGER_2"/>
    <property type="match status" value="2"/>
</dbReference>
<evidence type="ECO:0000256" key="9">
    <source>
        <dbReference type="ARBA" id="ARBA00023163"/>
    </source>
</evidence>
<evidence type="ECO:0000259" key="13">
    <source>
        <dbReference type="PROSITE" id="PS50114"/>
    </source>
</evidence>
<evidence type="ECO:0000313" key="14">
    <source>
        <dbReference type="EMBL" id="KAK9692715.1"/>
    </source>
</evidence>
<evidence type="ECO:0000256" key="8">
    <source>
        <dbReference type="ARBA" id="ARBA00023159"/>
    </source>
</evidence>
<dbReference type="EMBL" id="JASPKY010000570">
    <property type="protein sequence ID" value="KAK9692715.1"/>
    <property type="molecule type" value="Genomic_DNA"/>
</dbReference>
<evidence type="ECO:0000256" key="12">
    <source>
        <dbReference type="SAM" id="MobiDB-lite"/>
    </source>
</evidence>
<keyword evidence="5" id="KW-0862">Zinc</keyword>
<keyword evidence="3" id="KW-0677">Repeat</keyword>
<sequence length="384" mass="41217">MFHSGGGGSGGYSDGSSSFHQHLQQSPVFVPSSRAVPQYPSPAGTHFGAAAAHQSSWAHGAGGYGDVAGPSAHGLGASAHAGALSAGQFYAQNMMMNTWRAYDSTGFQRTSPYDGAMEFQFGEGRECVNCGAISTPLWRRDGTGHYLCNACGLYHKMNGMNRPLIKPSKRLTATRRLGLCCTNCGTRTTTLWRRNNDGEPVCNACGLYFKLHGVNRPLAMRKDGIQTRKRKPKKPVGGDREENGNSSVDDAKSTVIHHNNQHQINQATTSHNHAHVPQSQAETASKLSAATTSHNHAHVPQSQAETASKLSANDRPFLGHTSLLPATTTGTIKSEPGYEYSCLQNQSYPYQQIFGFPSGSPNNAEVAYHHQHHVTAAAKLMASS</sequence>
<keyword evidence="15" id="KW-1185">Reference proteome</keyword>
<accession>A0AAW1IT54</accession>
<comment type="caution">
    <text evidence="14">The sequence shown here is derived from an EMBL/GenBank/DDBJ whole genome shotgun (WGS) entry which is preliminary data.</text>
</comment>
<dbReference type="PANTHER" id="PTHR10071">
    <property type="entry name" value="TRANSCRIPTION FACTOR GATA FAMILY MEMBER"/>
    <property type="match status" value="1"/>
</dbReference>
<evidence type="ECO:0000256" key="4">
    <source>
        <dbReference type="ARBA" id="ARBA00022771"/>
    </source>
</evidence>
<dbReference type="GO" id="GO:0000981">
    <property type="term" value="F:DNA-binding transcription factor activity, RNA polymerase II-specific"/>
    <property type="evidence" value="ECO:0007669"/>
    <property type="project" value="TreeGrafter"/>
</dbReference>
<protein>
    <submittedName>
        <fullName evidence="14">GATA zinc finger</fullName>
    </submittedName>
</protein>
<feature type="region of interest" description="Disordered" evidence="12">
    <location>
        <begin position="220"/>
        <end position="250"/>
    </location>
</feature>
<dbReference type="GO" id="GO:0008270">
    <property type="term" value="F:zinc ion binding"/>
    <property type="evidence" value="ECO:0007669"/>
    <property type="project" value="UniProtKB-KW"/>
</dbReference>
<dbReference type="InterPro" id="IPR013088">
    <property type="entry name" value="Znf_NHR/GATA"/>
</dbReference>
<evidence type="ECO:0000313" key="15">
    <source>
        <dbReference type="Proteomes" id="UP001458880"/>
    </source>
</evidence>
<dbReference type="GO" id="GO:0000122">
    <property type="term" value="P:negative regulation of transcription by RNA polymerase II"/>
    <property type="evidence" value="ECO:0007669"/>
    <property type="project" value="TreeGrafter"/>
</dbReference>
<dbReference type="FunFam" id="3.30.50.10:FF:000001">
    <property type="entry name" value="GATA transcription factor (GATAd)"/>
    <property type="match status" value="1"/>
</dbReference>
<reference evidence="14 15" key="1">
    <citation type="journal article" date="2024" name="BMC Genomics">
        <title>De novo assembly and annotation of Popillia japonica's genome with initial clues to its potential as an invasive pest.</title>
        <authorList>
            <person name="Cucini C."/>
            <person name="Boschi S."/>
            <person name="Funari R."/>
            <person name="Cardaioli E."/>
            <person name="Iannotti N."/>
            <person name="Marturano G."/>
            <person name="Paoli F."/>
            <person name="Bruttini M."/>
            <person name="Carapelli A."/>
            <person name="Frati F."/>
            <person name="Nardi F."/>
        </authorList>
    </citation>
    <scope>NUCLEOTIDE SEQUENCE [LARGE SCALE GENOMIC DNA]</scope>
    <source>
        <strain evidence="14">DMR45628</strain>
    </source>
</reference>
<feature type="region of interest" description="Disordered" evidence="12">
    <location>
        <begin position="267"/>
        <end position="307"/>
    </location>
</feature>
<evidence type="ECO:0000256" key="10">
    <source>
        <dbReference type="ARBA" id="ARBA00023242"/>
    </source>
</evidence>
<dbReference type="FunFam" id="3.30.50.10:FF:000002">
    <property type="entry name" value="Gata transcription factor gatad"/>
    <property type="match status" value="1"/>
</dbReference>
<feature type="domain" description="GATA-type" evidence="13">
    <location>
        <begin position="175"/>
        <end position="228"/>
    </location>
</feature>
<dbReference type="GO" id="GO:0000978">
    <property type="term" value="F:RNA polymerase II cis-regulatory region sequence-specific DNA binding"/>
    <property type="evidence" value="ECO:0007669"/>
    <property type="project" value="TreeGrafter"/>
</dbReference>
<dbReference type="CDD" id="cd00202">
    <property type="entry name" value="ZnF_GATA"/>
    <property type="match status" value="2"/>
</dbReference>
<dbReference type="GO" id="GO:0005634">
    <property type="term" value="C:nucleus"/>
    <property type="evidence" value="ECO:0007669"/>
    <property type="project" value="UniProtKB-SubCell"/>
</dbReference>
<dbReference type="InterPro" id="IPR039355">
    <property type="entry name" value="Transcription_factor_GATA"/>
</dbReference>
<keyword evidence="4 11" id="KW-0863">Zinc-finger</keyword>
<name>A0AAW1IT54_POPJA</name>
<feature type="domain" description="GATA-type" evidence="13">
    <location>
        <begin position="121"/>
        <end position="175"/>
    </location>
</feature>
<evidence type="ECO:0000256" key="7">
    <source>
        <dbReference type="ARBA" id="ARBA00023125"/>
    </source>
</evidence>
<dbReference type="PANTHER" id="PTHR10071:SF337">
    <property type="entry name" value="GATA-BINDING FACTOR A"/>
    <property type="match status" value="1"/>
</dbReference>
<gene>
    <name evidence="14" type="ORF">QE152_g34973</name>
</gene>
<keyword evidence="8" id="KW-0010">Activator</keyword>
<evidence type="ECO:0000256" key="6">
    <source>
        <dbReference type="ARBA" id="ARBA00023015"/>
    </source>
</evidence>
<evidence type="ECO:0000256" key="1">
    <source>
        <dbReference type="ARBA" id="ARBA00004123"/>
    </source>
</evidence>
<dbReference type="Pfam" id="PF00320">
    <property type="entry name" value="GATA"/>
    <property type="match status" value="2"/>
</dbReference>
<dbReference type="GO" id="GO:0045944">
    <property type="term" value="P:positive regulation of transcription by RNA polymerase II"/>
    <property type="evidence" value="ECO:0007669"/>
    <property type="project" value="TreeGrafter"/>
</dbReference>
<organism evidence="14 15">
    <name type="scientific">Popillia japonica</name>
    <name type="common">Japanese beetle</name>
    <dbReference type="NCBI Taxonomy" id="7064"/>
    <lineage>
        <taxon>Eukaryota</taxon>
        <taxon>Metazoa</taxon>
        <taxon>Ecdysozoa</taxon>
        <taxon>Arthropoda</taxon>
        <taxon>Hexapoda</taxon>
        <taxon>Insecta</taxon>
        <taxon>Pterygota</taxon>
        <taxon>Neoptera</taxon>
        <taxon>Endopterygota</taxon>
        <taxon>Coleoptera</taxon>
        <taxon>Polyphaga</taxon>
        <taxon>Scarabaeiformia</taxon>
        <taxon>Scarabaeidae</taxon>
        <taxon>Rutelinae</taxon>
        <taxon>Popillia</taxon>
    </lineage>
</organism>
<dbReference type="SMART" id="SM00401">
    <property type="entry name" value="ZnF_GATA"/>
    <property type="match status" value="2"/>
</dbReference>